<gene>
    <name evidence="1" type="ORF">ANN_11321</name>
</gene>
<dbReference type="EMBL" id="JAJSOF020000015">
    <property type="protein sequence ID" value="KAJ4441466.1"/>
    <property type="molecule type" value="Genomic_DNA"/>
</dbReference>
<evidence type="ECO:0008006" key="3">
    <source>
        <dbReference type="Google" id="ProtNLM"/>
    </source>
</evidence>
<reference evidence="1 2" key="1">
    <citation type="journal article" date="2022" name="Allergy">
        <title>Genome assembly and annotation of Periplaneta americana reveal a comprehensive cockroach allergen profile.</title>
        <authorList>
            <person name="Wang L."/>
            <person name="Xiong Q."/>
            <person name="Saelim N."/>
            <person name="Wang L."/>
            <person name="Nong W."/>
            <person name="Wan A.T."/>
            <person name="Shi M."/>
            <person name="Liu X."/>
            <person name="Cao Q."/>
            <person name="Hui J.H.L."/>
            <person name="Sookrung N."/>
            <person name="Leung T.F."/>
            <person name="Tungtrongchitr A."/>
            <person name="Tsui S.K.W."/>
        </authorList>
    </citation>
    <scope>NUCLEOTIDE SEQUENCE [LARGE SCALE GENOMIC DNA]</scope>
    <source>
        <strain evidence="1">PWHHKU_190912</strain>
    </source>
</reference>
<organism evidence="1 2">
    <name type="scientific">Periplaneta americana</name>
    <name type="common">American cockroach</name>
    <name type="synonym">Blatta americana</name>
    <dbReference type="NCBI Taxonomy" id="6978"/>
    <lineage>
        <taxon>Eukaryota</taxon>
        <taxon>Metazoa</taxon>
        <taxon>Ecdysozoa</taxon>
        <taxon>Arthropoda</taxon>
        <taxon>Hexapoda</taxon>
        <taxon>Insecta</taxon>
        <taxon>Pterygota</taxon>
        <taxon>Neoptera</taxon>
        <taxon>Polyneoptera</taxon>
        <taxon>Dictyoptera</taxon>
        <taxon>Blattodea</taxon>
        <taxon>Blattoidea</taxon>
        <taxon>Blattidae</taxon>
        <taxon>Blattinae</taxon>
        <taxon>Periplaneta</taxon>
    </lineage>
</organism>
<sequence>MSVVQNVFPEVHLAGCLLHLGQAFWRRLEAEGLARQYSEEVNTEFKAQFNSFIALAFVPEEDVDAFEDLKTLLSN</sequence>
<proteinExistence type="predicted"/>
<name>A0ABQ8T636_PERAM</name>
<dbReference type="Proteomes" id="UP001148838">
    <property type="component" value="Unassembled WGS sequence"/>
</dbReference>
<accession>A0ABQ8T636</accession>
<keyword evidence="2" id="KW-1185">Reference proteome</keyword>
<comment type="caution">
    <text evidence="1">The sequence shown here is derived from an EMBL/GenBank/DDBJ whole genome shotgun (WGS) entry which is preliminary data.</text>
</comment>
<protein>
    <recommendedName>
        <fullName evidence="3">MULE transposase domain-containing protein</fullName>
    </recommendedName>
</protein>
<evidence type="ECO:0000313" key="1">
    <source>
        <dbReference type="EMBL" id="KAJ4441466.1"/>
    </source>
</evidence>
<evidence type="ECO:0000313" key="2">
    <source>
        <dbReference type="Proteomes" id="UP001148838"/>
    </source>
</evidence>